<dbReference type="HOGENOM" id="CLU_540431_0_0_10"/>
<dbReference type="EMBL" id="ADLF01000002">
    <property type="protein sequence ID" value="EKU92322.1"/>
    <property type="molecule type" value="Genomic_DNA"/>
</dbReference>
<keyword evidence="1" id="KW-1133">Transmembrane helix</keyword>
<dbReference type="eggNOG" id="COG3182">
    <property type="taxonomic scope" value="Bacteria"/>
</dbReference>
<accession>K9EN02</accession>
<dbReference type="Pfam" id="PF03929">
    <property type="entry name" value="PepSY_TM"/>
    <property type="match status" value="1"/>
</dbReference>
<feature type="transmembrane region" description="Helical" evidence="1">
    <location>
        <begin position="461"/>
        <end position="484"/>
    </location>
</feature>
<dbReference type="STRING" id="742727.HMPREF9447_00772"/>
<dbReference type="PATRIC" id="fig|742727.4.peg.772"/>
<keyword evidence="1" id="KW-0472">Membrane</keyword>
<dbReference type="OrthoDB" id="1111139at2"/>
<keyword evidence="3" id="KW-1185">Reference proteome</keyword>
<evidence type="ECO:0000313" key="3">
    <source>
        <dbReference type="Proteomes" id="UP000009872"/>
    </source>
</evidence>
<evidence type="ECO:0000313" key="2">
    <source>
        <dbReference type="EMBL" id="EKU92322.1"/>
    </source>
</evidence>
<keyword evidence="1" id="KW-0812">Transmembrane</keyword>
<evidence type="ECO:0008006" key="4">
    <source>
        <dbReference type="Google" id="ProtNLM"/>
    </source>
</evidence>
<gene>
    <name evidence="2" type="ORF">HMPREF9447_00772</name>
</gene>
<feature type="transmembrane region" description="Helical" evidence="1">
    <location>
        <begin position="12"/>
        <end position="31"/>
    </location>
</feature>
<evidence type="ECO:0000256" key="1">
    <source>
        <dbReference type="SAM" id="Phobius"/>
    </source>
</evidence>
<feature type="transmembrane region" description="Helical" evidence="1">
    <location>
        <begin position="216"/>
        <end position="238"/>
    </location>
</feature>
<sequence length="495" mass="55861">MKKITWKRHHKWLGIILSLFMLMFCVSGIILNHRTSVADVNISRAWLPHRYHYKNWNGGLLRGTLPYMDKDSVHHVLVYGTGGIWKTDSAATSFDDFNKGLPCGADYRQMKTVIQAPDGDLYAVSPFGLYRHGGIDSGWRPLNIPVAEDELLTDMACRDDTLVVAGRSFLYVSAAPYKDFRKIQLKTPDDYDGKVTLLRTVWLLHSGELFGFAGKIIVDAIAVVLIILCLTGILYWLLPKYIRRRRQRGKQVKAGSQWLRASLLWHDKIGRMTILLTLFIVITGWCLRPPVMILLALNKVGTVPGTILDSPNGWNDKLRMLRYDNTCHDWLLSTSEGFYSLKSLEDVPLKIAGTPPVSVMGLNVLRKDDGGKWLCGSFSGMFTWDRLHGTATDYFTHEPAPETSGAPFGKKAISGYSTDMGDEGFTVEYYEGTNIIPQPEPLATLPMSLWNVALEVHSGRIYMGIAATYVFIFFAGLTAVWCLWSGWKLRRRKKK</sequence>
<proteinExistence type="predicted"/>
<dbReference type="RefSeq" id="WP_009128230.1">
    <property type="nucleotide sequence ID" value="NZ_JH992940.1"/>
</dbReference>
<name>K9EN02_9BACE</name>
<dbReference type="AlphaFoldDB" id="K9EN02"/>
<dbReference type="InterPro" id="IPR005625">
    <property type="entry name" value="PepSY-ass_TM"/>
</dbReference>
<organism evidence="2 3">
    <name type="scientific">Bacteroides oleiciplenus YIT 12058</name>
    <dbReference type="NCBI Taxonomy" id="742727"/>
    <lineage>
        <taxon>Bacteria</taxon>
        <taxon>Pseudomonadati</taxon>
        <taxon>Bacteroidota</taxon>
        <taxon>Bacteroidia</taxon>
        <taxon>Bacteroidales</taxon>
        <taxon>Bacteroidaceae</taxon>
        <taxon>Bacteroides</taxon>
    </lineage>
</organism>
<reference evidence="2 3" key="1">
    <citation type="submission" date="2012-09" db="EMBL/GenBank/DDBJ databases">
        <title>The Genome Sequence of Bacteroides oleiciplenus YIT 12058.</title>
        <authorList>
            <consortium name="The Broad Institute Genome Sequencing Platform"/>
            <person name="Earl A."/>
            <person name="Ward D."/>
            <person name="Feldgarden M."/>
            <person name="Gevers D."/>
            <person name="Morotomi M."/>
            <person name="Walker B."/>
            <person name="Young S.K."/>
            <person name="Zeng Q."/>
            <person name="Gargeya S."/>
            <person name="Fitzgerald M."/>
            <person name="Haas B."/>
            <person name="Abouelleil A."/>
            <person name="Alvarado L."/>
            <person name="Arachchi H.M."/>
            <person name="Berlin A.M."/>
            <person name="Chapman S.B."/>
            <person name="Goldberg J."/>
            <person name="Griggs A."/>
            <person name="Gujja S."/>
            <person name="Hansen M."/>
            <person name="Howarth C."/>
            <person name="Imamovic A."/>
            <person name="Larimer J."/>
            <person name="McCowen C."/>
            <person name="Montmayeur A."/>
            <person name="Murphy C."/>
            <person name="Neiman D."/>
            <person name="Pearson M."/>
            <person name="Priest M."/>
            <person name="Roberts A."/>
            <person name="Saif S."/>
            <person name="Shea T."/>
            <person name="Sisk P."/>
            <person name="Sykes S."/>
            <person name="Wortman J."/>
            <person name="Nusbaum C."/>
            <person name="Birren B."/>
        </authorList>
    </citation>
    <scope>NUCLEOTIDE SEQUENCE [LARGE SCALE GENOMIC DNA]</scope>
    <source>
        <strain evidence="2 3">YIT 12058</strain>
    </source>
</reference>
<comment type="caution">
    <text evidence="2">The sequence shown here is derived from an EMBL/GenBank/DDBJ whole genome shotgun (WGS) entry which is preliminary data.</text>
</comment>
<protein>
    <recommendedName>
        <fullName evidence="4">PepSY domain-containing protein</fullName>
    </recommendedName>
</protein>
<dbReference type="Proteomes" id="UP000009872">
    <property type="component" value="Unassembled WGS sequence"/>
</dbReference>
<feature type="transmembrane region" description="Helical" evidence="1">
    <location>
        <begin position="274"/>
        <end position="297"/>
    </location>
</feature>